<feature type="compositionally biased region" description="Polar residues" evidence="2">
    <location>
        <begin position="183"/>
        <end position="201"/>
    </location>
</feature>
<dbReference type="PANTHER" id="PTHR46706:SF12">
    <property type="entry name" value="PROTEIN QUA-1-RELATED"/>
    <property type="match status" value="1"/>
</dbReference>
<dbReference type="NCBIfam" id="TIGR01445">
    <property type="entry name" value="intein_Nterm"/>
    <property type="match status" value="1"/>
</dbReference>
<protein>
    <submittedName>
        <fullName evidence="5">Hint domain-containing protein</fullName>
    </submittedName>
</protein>
<dbReference type="GO" id="GO:0016539">
    <property type="term" value="P:intein-mediated protein splicing"/>
    <property type="evidence" value="ECO:0007669"/>
    <property type="project" value="InterPro"/>
</dbReference>
<reference evidence="5" key="1">
    <citation type="submission" date="2022-11" db="UniProtKB">
        <authorList>
            <consortium name="WormBaseParasite"/>
        </authorList>
    </citation>
    <scope>IDENTIFICATION</scope>
</reference>
<feature type="domain" description="Hint" evidence="3">
    <location>
        <begin position="397"/>
        <end position="508"/>
    </location>
</feature>
<feature type="region of interest" description="Disordered" evidence="2">
    <location>
        <begin position="183"/>
        <end position="203"/>
    </location>
</feature>
<proteinExistence type="predicted"/>
<dbReference type="PANTHER" id="PTHR46706">
    <property type="entry name" value="PROTEIN QUA-1-RELATED"/>
    <property type="match status" value="1"/>
</dbReference>
<dbReference type="SMART" id="SM00306">
    <property type="entry name" value="HintN"/>
    <property type="match status" value="1"/>
</dbReference>
<feature type="compositionally biased region" description="Basic and acidic residues" evidence="2">
    <location>
        <begin position="239"/>
        <end position="264"/>
    </location>
</feature>
<dbReference type="CDD" id="cd00081">
    <property type="entry name" value="Hint"/>
    <property type="match status" value="1"/>
</dbReference>
<evidence type="ECO:0000256" key="2">
    <source>
        <dbReference type="SAM" id="MobiDB-lite"/>
    </source>
</evidence>
<dbReference type="PROSITE" id="PS50817">
    <property type="entry name" value="INTEIN_N_TER"/>
    <property type="match status" value="1"/>
</dbReference>
<keyword evidence="1" id="KW-0217">Developmental protein</keyword>
<dbReference type="WBParaSite" id="ACRNAN_Path_728.g2759.t1">
    <property type="protein sequence ID" value="ACRNAN_Path_728.g2759.t1"/>
    <property type="gene ID" value="ACRNAN_Path_728.g2759"/>
</dbReference>
<dbReference type="AlphaFoldDB" id="A0A914CAK6"/>
<evidence type="ECO:0000313" key="5">
    <source>
        <dbReference type="WBParaSite" id="ACRNAN_Path_728.g2759.t1"/>
    </source>
</evidence>
<dbReference type="InterPro" id="IPR003587">
    <property type="entry name" value="Hint_dom_N"/>
</dbReference>
<evidence type="ECO:0000259" key="3">
    <source>
        <dbReference type="SMART" id="SM00306"/>
    </source>
</evidence>
<name>A0A914CAK6_9BILA</name>
<dbReference type="SUPFAM" id="SSF51294">
    <property type="entry name" value="Hedgehog/intein (Hint) domain"/>
    <property type="match status" value="1"/>
</dbReference>
<dbReference type="InterPro" id="IPR001767">
    <property type="entry name" value="Hedgehog_Hint"/>
</dbReference>
<feature type="region of interest" description="Disordered" evidence="2">
    <location>
        <begin position="239"/>
        <end position="275"/>
    </location>
</feature>
<dbReference type="GO" id="GO:0016540">
    <property type="term" value="P:protein autoprocessing"/>
    <property type="evidence" value="ECO:0007669"/>
    <property type="project" value="InterPro"/>
</dbReference>
<evidence type="ECO:0000256" key="1">
    <source>
        <dbReference type="ARBA" id="ARBA00022473"/>
    </source>
</evidence>
<keyword evidence="4" id="KW-1185">Reference proteome</keyword>
<dbReference type="InterPro" id="IPR006141">
    <property type="entry name" value="Intein_N"/>
</dbReference>
<accession>A0A914CAK6</accession>
<organism evidence="4 5">
    <name type="scientific">Acrobeloides nanus</name>
    <dbReference type="NCBI Taxonomy" id="290746"/>
    <lineage>
        <taxon>Eukaryota</taxon>
        <taxon>Metazoa</taxon>
        <taxon>Ecdysozoa</taxon>
        <taxon>Nematoda</taxon>
        <taxon>Chromadorea</taxon>
        <taxon>Rhabditida</taxon>
        <taxon>Tylenchina</taxon>
        <taxon>Cephalobomorpha</taxon>
        <taxon>Cephaloboidea</taxon>
        <taxon>Cephalobidae</taxon>
        <taxon>Acrobeloides</taxon>
    </lineage>
</organism>
<dbReference type="Gene3D" id="2.170.16.10">
    <property type="entry name" value="Hedgehog/Intein (Hint) domain"/>
    <property type="match status" value="1"/>
</dbReference>
<evidence type="ECO:0000313" key="4">
    <source>
        <dbReference type="Proteomes" id="UP000887540"/>
    </source>
</evidence>
<dbReference type="InterPro" id="IPR052140">
    <property type="entry name" value="Dev_Signal_Hedgehog-like"/>
</dbReference>
<dbReference type="Proteomes" id="UP000887540">
    <property type="component" value="Unplaced"/>
</dbReference>
<sequence length="508" mass="57551">MVLGGEVYENGRQYAFDYISNIEKKQDNGSVYYEVYMRRMQCLPYPKEFSIQVEDKMIESLISKAMAFELEPTKTYDQFSKLHIGAVHIPKSMHSGNVFIFDKSKYNATTSTSVPKNTTDIIITTTGVYEFIQGPFDGEDDLVTASGINQDTTTILPGNQIKAQKIASSEVKIKDVHEQTPIRNPKNQIHDGTSLNPSTEAPPNEFQEFYLQKNYFQRMDELDKMSQFLQKELKDEGISRQTHEELKDEGVSRQTHEELKDEGISKQTQDEAIEEENEKLSQFLENELQEEEISIQAQEEAMEEEQEKMKAENPTFVPSKSIPHEGAAINNLGKPKAYHAPTYNVEYGKYCECCGSEQCDCCVIIEQPSQVQPSSGSSSCACCGQASCGCCPASPGFYCFSGDTRVQTIDGKIKKMNELEVGDWVLTVNDLETIYTPIESWTHRMPNEAQEFLQFTLEDGRKLKITSKHFIYKTKCTSPNIHLPIDQISKHLVFAEKVEIGDCLYVVS</sequence>
<dbReference type="Pfam" id="PF01079">
    <property type="entry name" value="Hint"/>
    <property type="match status" value="1"/>
</dbReference>
<dbReference type="InterPro" id="IPR036844">
    <property type="entry name" value="Hint_dom_sf"/>
</dbReference>